<organism evidence="1 2">
    <name type="scientific">Dunaliella salina</name>
    <name type="common">Green alga</name>
    <name type="synonym">Protococcus salinus</name>
    <dbReference type="NCBI Taxonomy" id="3046"/>
    <lineage>
        <taxon>Eukaryota</taxon>
        <taxon>Viridiplantae</taxon>
        <taxon>Chlorophyta</taxon>
        <taxon>core chlorophytes</taxon>
        <taxon>Chlorophyceae</taxon>
        <taxon>CS clade</taxon>
        <taxon>Chlamydomonadales</taxon>
        <taxon>Dunaliellaceae</taxon>
        <taxon>Dunaliella</taxon>
    </lineage>
</organism>
<name>A0ABQ7G8Z8_DUNSA</name>
<gene>
    <name evidence="1" type="ORF">DUNSADRAFT_13619</name>
</gene>
<reference evidence="1" key="1">
    <citation type="submission" date="2017-08" db="EMBL/GenBank/DDBJ databases">
        <authorList>
            <person name="Polle J.E."/>
            <person name="Barry K."/>
            <person name="Cushman J."/>
            <person name="Schmutz J."/>
            <person name="Tran D."/>
            <person name="Hathwaick L.T."/>
            <person name="Yim W.C."/>
            <person name="Jenkins J."/>
            <person name="Mckie-Krisberg Z.M."/>
            <person name="Prochnik S."/>
            <person name="Lindquist E."/>
            <person name="Dockter R.B."/>
            <person name="Adam C."/>
            <person name="Molina H."/>
            <person name="Bunkerborg J."/>
            <person name="Jin E."/>
            <person name="Buchheim M."/>
            <person name="Magnuson J."/>
        </authorList>
    </citation>
    <scope>NUCLEOTIDE SEQUENCE</scope>
    <source>
        <strain evidence="1">CCAP 19/18</strain>
    </source>
</reference>
<accession>A0ABQ7G8Z8</accession>
<feature type="non-terminal residue" evidence="1">
    <location>
        <position position="1"/>
    </location>
</feature>
<evidence type="ECO:0000313" key="2">
    <source>
        <dbReference type="Proteomes" id="UP000815325"/>
    </source>
</evidence>
<keyword evidence="2" id="KW-1185">Reference proteome</keyword>
<evidence type="ECO:0008006" key="3">
    <source>
        <dbReference type="Google" id="ProtNLM"/>
    </source>
</evidence>
<sequence length="146" mass="16173">FGLQVKDLKESIAINERALADVSNTGATFKRQQASVMEKFQRIEHQAALKLEAAASYVEEALKSKEAVEAENAAAAAKAAEDEAVIRCIRERMQDLQAAHDSTVRNVLDKYAMLRQTVAEHNRALQQLFKATGNRSIIGNNFMQVV</sequence>
<dbReference type="EMBL" id="MU069978">
    <property type="protein sequence ID" value="KAF5831088.1"/>
    <property type="molecule type" value="Genomic_DNA"/>
</dbReference>
<evidence type="ECO:0000313" key="1">
    <source>
        <dbReference type="EMBL" id="KAF5831088.1"/>
    </source>
</evidence>
<proteinExistence type="predicted"/>
<dbReference type="Proteomes" id="UP000815325">
    <property type="component" value="Unassembled WGS sequence"/>
</dbReference>
<comment type="caution">
    <text evidence="1">The sequence shown here is derived from an EMBL/GenBank/DDBJ whole genome shotgun (WGS) entry which is preliminary data.</text>
</comment>
<protein>
    <recommendedName>
        <fullName evidence="3">Nuf2 DHR10-like domain-containing protein</fullName>
    </recommendedName>
</protein>